<dbReference type="Proteomes" id="UP001225646">
    <property type="component" value="Unassembled WGS sequence"/>
</dbReference>
<feature type="region of interest" description="Disordered" evidence="1">
    <location>
        <begin position="66"/>
        <end position="103"/>
    </location>
</feature>
<comment type="caution">
    <text evidence="2">The sequence shown here is derived from an EMBL/GenBank/DDBJ whole genome shotgun (WGS) entry which is preliminary data.</text>
</comment>
<sequence length="103" mass="11946">MDQPFIINIYNETGIHRRNRSRCLHSQEYEEEKITNSGFSLGYIDQPSTVHDSPIVEAHRIVGKFTSRHRRANRPTLTSIQTRDGASCDHTGDQEGNRCRDYR</sequence>
<keyword evidence="3" id="KW-1185">Reference proteome</keyword>
<evidence type="ECO:0000313" key="3">
    <source>
        <dbReference type="Proteomes" id="UP001225646"/>
    </source>
</evidence>
<proteinExistence type="predicted"/>
<protein>
    <submittedName>
        <fullName evidence="2">Uncharacterized protein</fullName>
    </submittedName>
</protein>
<gene>
    <name evidence="2" type="ORF">J2S06_003157</name>
</gene>
<feature type="compositionally biased region" description="Polar residues" evidence="1">
    <location>
        <begin position="75"/>
        <end position="84"/>
    </location>
</feature>
<feature type="compositionally biased region" description="Basic and acidic residues" evidence="1">
    <location>
        <begin position="86"/>
        <end position="103"/>
    </location>
</feature>
<evidence type="ECO:0000256" key="1">
    <source>
        <dbReference type="SAM" id="MobiDB-lite"/>
    </source>
</evidence>
<reference evidence="2 3" key="1">
    <citation type="submission" date="2023-07" db="EMBL/GenBank/DDBJ databases">
        <title>Genomic Encyclopedia of Type Strains, Phase IV (KMG-IV): sequencing the most valuable type-strain genomes for metagenomic binning, comparative biology and taxonomic classification.</title>
        <authorList>
            <person name="Goeker M."/>
        </authorList>
    </citation>
    <scope>NUCLEOTIDE SEQUENCE [LARGE SCALE GENOMIC DNA]</scope>
    <source>
        <strain evidence="2 3">DSM 19092</strain>
    </source>
</reference>
<accession>A0ABT9VSQ9</accession>
<name>A0ABT9VSQ9_9BACI</name>
<dbReference type="EMBL" id="JAUSTR010000038">
    <property type="protein sequence ID" value="MDQ0164013.1"/>
    <property type="molecule type" value="Genomic_DNA"/>
</dbReference>
<organism evidence="2 3">
    <name type="scientific">Aeribacillus alveayuensis</name>
    <dbReference type="NCBI Taxonomy" id="279215"/>
    <lineage>
        <taxon>Bacteria</taxon>
        <taxon>Bacillati</taxon>
        <taxon>Bacillota</taxon>
        <taxon>Bacilli</taxon>
        <taxon>Bacillales</taxon>
        <taxon>Bacillaceae</taxon>
        <taxon>Aeribacillus</taxon>
    </lineage>
</organism>
<evidence type="ECO:0000313" key="2">
    <source>
        <dbReference type="EMBL" id="MDQ0164013.1"/>
    </source>
</evidence>